<sequence>MKLKRLEAQTRVICTANRIVVAVIALVLGLAVVASALPQKRKLQDLEFQLARVLEEEKQVMAEKEHREIEYRAMKEDPEFLELKARDRLNLHREEERVFRVRRNND</sequence>
<organism evidence="1 2">
    <name type="scientific">Luteolibacter luteus</name>
    <dbReference type="NCBI Taxonomy" id="2728835"/>
    <lineage>
        <taxon>Bacteria</taxon>
        <taxon>Pseudomonadati</taxon>
        <taxon>Verrucomicrobiota</taxon>
        <taxon>Verrucomicrobiia</taxon>
        <taxon>Verrucomicrobiales</taxon>
        <taxon>Verrucomicrobiaceae</taxon>
        <taxon>Luteolibacter</taxon>
    </lineage>
</organism>
<keyword evidence="2" id="KW-1185">Reference proteome</keyword>
<protein>
    <recommendedName>
        <fullName evidence="3">Septum formation initiator family protein</fullName>
    </recommendedName>
</protein>
<dbReference type="EMBL" id="CP051774">
    <property type="protein sequence ID" value="QJE98470.1"/>
    <property type="molecule type" value="Genomic_DNA"/>
</dbReference>
<evidence type="ECO:0000313" key="2">
    <source>
        <dbReference type="Proteomes" id="UP000501812"/>
    </source>
</evidence>
<dbReference type="RefSeq" id="WP_169456956.1">
    <property type="nucleotide sequence ID" value="NZ_CP051774.1"/>
</dbReference>
<gene>
    <name evidence="1" type="ORF">HHL09_22680</name>
</gene>
<dbReference type="AlphaFoldDB" id="A0A858RQS5"/>
<dbReference type="Proteomes" id="UP000501812">
    <property type="component" value="Chromosome"/>
</dbReference>
<evidence type="ECO:0000313" key="1">
    <source>
        <dbReference type="EMBL" id="QJE98470.1"/>
    </source>
</evidence>
<proteinExistence type="predicted"/>
<name>A0A858RQS5_9BACT</name>
<reference evidence="1 2" key="1">
    <citation type="submission" date="2020-04" db="EMBL/GenBank/DDBJ databases">
        <title>Luteolibacter sp. G-1-1-1 isolated from soil.</title>
        <authorList>
            <person name="Dahal R.H."/>
        </authorList>
    </citation>
    <scope>NUCLEOTIDE SEQUENCE [LARGE SCALE GENOMIC DNA]</scope>
    <source>
        <strain evidence="1 2">G-1-1-1</strain>
    </source>
</reference>
<evidence type="ECO:0008006" key="3">
    <source>
        <dbReference type="Google" id="ProtNLM"/>
    </source>
</evidence>
<accession>A0A858RQS5</accession>
<dbReference type="KEGG" id="luo:HHL09_22680"/>